<organism evidence="1 2">
    <name type="scientific">Aeromonas media</name>
    <dbReference type="NCBI Taxonomy" id="651"/>
    <lineage>
        <taxon>Bacteria</taxon>
        <taxon>Pseudomonadati</taxon>
        <taxon>Pseudomonadota</taxon>
        <taxon>Gammaproteobacteria</taxon>
        <taxon>Aeromonadales</taxon>
        <taxon>Aeromonadaceae</taxon>
        <taxon>Aeromonas</taxon>
    </lineage>
</organism>
<proteinExistence type="predicted"/>
<gene>
    <name evidence="1" type="ORF">LZT28_17200</name>
</gene>
<dbReference type="AlphaFoldDB" id="A0AAW5RQG4"/>
<dbReference type="Proteomes" id="UP001208651">
    <property type="component" value="Unassembled WGS sequence"/>
</dbReference>
<name>A0AAW5RQG4_AERME</name>
<evidence type="ECO:0008006" key="3">
    <source>
        <dbReference type="Google" id="ProtNLM"/>
    </source>
</evidence>
<accession>A0AAW5RQG4</accession>
<sequence length="89" mass="9910">MRKKDVSLKPNAIVTPCPQCGNNTDFRVVAERVAVDGCEVYVECCCGFDPTAENTDYRLEDAMGYVDMGNIQQALRCWNEALAHTVVIH</sequence>
<evidence type="ECO:0000313" key="1">
    <source>
        <dbReference type="EMBL" id="MCV3289966.1"/>
    </source>
</evidence>
<evidence type="ECO:0000313" key="2">
    <source>
        <dbReference type="Proteomes" id="UP001208651"/>
    </source>
</evidence>
<comment type="caution">
    <text evidence="1">The sequence shown here is derived from an EMBL/GenBank/DDBJ whole genome shotgun (WGS) entry which is preliminary data.</text>
</comment>
<dbReference type="RefSeq" id="WP_101617235.1">
    <property type="nucleotide sequence ID" value="NZ_JAJVCY010000039.1"/>
</dbReference>
<protein>
    <recommendedName>
        <fullName evidence="3">Restriction alleviation protein, Lar family</fullName>
    </recommendedName>
</protein>
<dbReference type="EMBL" id="JAJVCY010000039">
    <property type="protein sequence ID" value="MCV3289966.1"/>
    <property type="molecule type" value="Genomic_DNA"/>
</dbReference>
<reference evidence="1" key="1">
    <citation type="submission" date="2022-01" db="EMBL/GenBank/DDBJ databases">
        <title>Comparison of Fish pathogen Aeromonas spp.</title>
        <authorList>
            <person name="Dubey S."/>
            <person name="Sorum H."/>
            <person name="Munangandu H.M."/>
        </authorList>
    </citation>
    <scope>NUCLEOTIDE SEQUENCE</scope>
    <source>
        <strain evidence="1">SD/21-15</strain>
    </source>
</reference>